<dbReference type="Pfam" id="PF19054">
    <property type="entry name" value="DUF5753"/>
    <property type="match status" value="1"/>
</dbReference>
<dbReference type="RefSeq" id="WP_358703671.1">
    <property type="nucleotide sequence ID" value="NZ_JBFACG010000012.1"/>
</dbReference>
<dbReference type="Pfam" id="PF13560">
    <property type="entry name" value="HTH_31"/>
    <property type="match status" value="1"/>
</dbReference>
<evidence type="ECO:0000313" key="2">
    <source>
        <dbReference type="EMBL" id="MFK4269387.1"/>
    </source>
</evidence>
<evidence type="ECO:0000313" key="3">
    <source>
        <dbReference type="Proteomes" id="UP001620295"/>
    </source>
</evidence>
<name>A0ABW8LTY6_9ACTN</name>
<dbReference type="SMART" id="SM00530">
    <property type="entry name" value="HTH_XRE"/>
    <property type="match status" value="1"/>
</dbReference>
<accession>A0ABW8LTY6</accession>
<dbReference type="InterPro" id="IPR001387">
    <property type="entry name" value="Cro/C1-type_HTH"/>
</dbReference>
<proteinExistence type="predicted"/>
<organism evidence="2 3">
    <name type="scientific">Streptomyces milbemycinicus</name>
    <dbReference type="NCBI Taxonomy" id="476552"/>
    <lineage>
        <taxon>Bacteria</taxon>
        <taxon>Bacillati</taxon>
        <taxon>Actinomycetota</taxon>
        <taxon>Actinomycetes</taxon>
        <taxon>Kitasatosporales</taxon>
        <taxon>Streptomycetaceae</taxon>
        <taxon>Streptomyces</taxon>
    </lineage>
</organism>
<dbReference type="CDD" id="cd00093">
    <property type="entry name" value="HTH_XRE"/>
    <property type="match status" value="1"/>
</dbReference>
<sequence>MPARPRALTPDRSARHLFGSEMRRLREAAGMSLEALAEITKFSKSSLARFETAESMIPPELPPMLDAAFGTDGIFGKLYALARKEIHPDQFRRRMELEARARVIREYACQIVPGLVQTEGYARAQFEKHNPKATPNEIDELWSARASRQVLLQADAAPDLFYILDEAVIRRRFGGPAVMRAQLARLIELTETPTTVVQVLPFDHGGHALVGGTLTLMTLDSGSQVAYEESITTGTLLEDKEAVAFLQRSYDLLTAHALSPGDSAALIRSTMEALPHEHHSRPFPREVDQVQL</sequence>
<comment type="caution">
    <text evidence="2">The sequence shown here is derived from an EMBL/GenBank/DDBJ whole genome shotgun (WGS) entry which is preliminary data.</text>
</comment>
<dbReference type="EMBL" id="JBJDQH010000011">
    <property type="protein sequence ID" value="MFK4269387.1"/>
    <property type="molecule type" value="Genomic_DNA"/>
</dbReference>
<reference evidence="2 3" key="1">
    <citation type="submission" date="2024-11" db="EMBL/GenBank/DDBJ databases">
        <title>The Natural Products Discovery Center: Release of the First 8490 Sequenced Strains for Exploring Actinobacteria Biosynthetic Diversity.</title>
        <authorList>
            <person name="Kalkreuter E."/>
            <person name="Kautsar S.A."/>
            <person name="Yang D."/>
            <person name="Bader C.D."/>
            <person name="Teijaro C.N."/>
            <person name="Fluegel L."/>
            <person name="Davis C.M."/>
            <person name="Simpson J.R."/>
            <person name="Lauterbach L."/>
            <person name="Steele A.D."/>
            <person name="Gui C."/>
            <person name="Meng S."/>
            <person name="Li G."/>
            <person name="Viehrig K."/>
            <person name="Ye F."/>
            <person name="Su P."/>
            <person name="Kiefer A.F."/>
            <person name="Nichols A."/>
            <person name="Cepeda A.J."/>
            <person name="Yan W."/>
            <person name="Fan B."/>
            <person name="Jiang Y."/>
            <person name="Adhikari A."/>
            <person name="Zheng C.-J."/>
            <person name="Schuster L."/>
            <person name="Cowan T.M."/>
            <person name="Smanski M.J."/>
            <person name="Chevrette M.G."/>
            <person name="De Carvalho L.P.S."/>
            <person name="Shen B."/>
        </authorList>
    </citation>
    <scope>NUCLEOTIDE SEQUENCE [LARGE SCALE GENOMIC DNA]</scope>
    <source>
        <strain evidence="2 3">NPDC020863</strain>
    </source>
</reference>
<evidence type="ECO:0000259" key="1">
    <source>
        <dbReference type="PROSITE" id="PS50943"/>
    </source>
</evidence>
<feature type="domain" description="HTH cro/C1-type" evidence="1">
    <location>
        <begin position="22"/>
        <end position="61"/>
    </location>
</feature>
<dbReference type="PROSITE" id="PS50943">
    <property type="entry name" value="HTH_CROC1"/>
    <property type="match status" value="1"/>
</dbReference>
<dbReference type="InterPro" id="IPR043917">
    <property type="entry name" value="DUF5753"/>
</dbReference>
<dbReference type="InterPro" id="IPR010982">
    <property type="entry name" value="Lambda_DNA-bd_dom_sf"/>
</dbReference>
<dbReference type="Proteomes" id="UP001620295">
    <property type="component" value="Unassembled WGS sequence"/>
</dbReference>
<protein>
    <submittedName>
        <fullName evidence="2">Helix-turn-helix transcriptional regulator</fullName>
    </submittedName>
</protein>
<gene>
    <name evidence="2" type="ORF">ACI2L5_31270</name>
</gene>
<dbReference type="Gene3D" id="1.10.260.40">
    <property type="entry name" value="lambda repressor-like DNA-binding domains"/>
    <property type="match status" value="1"/>
</dbReference>
<keyword evidence="3" id="KW-1185">Reference proteome</keyword>
<dbReference type="SUPFAM" id="SSF47413">
    <property type="entry name" value="lambda repressor-like DNA-binding domains"/>
    <property type="match status" value="1"/>
</dbReference>